<dbReference type="AlphaFoldDB" id="A0A9Q1QAM3"/>
<feature type="compositionally biased region" description="Acidic residues" evidence="1">
    <location>
        <begin position="98"/>
        <end position="111"/>
    </location>
</feature>
<dbReference type="OrthoDB" id="1830040at2759"/>
<evidence type="ECO:0000313" key="2">
    <source>
        <dbReference type="EMBL" id="KAJ8434609.1"/>
    </source>
</evidence>
<keyword evidence="3" id="KW-1185">Reference proteome</keyword>
<organism evidence="2 3">
    <name type="scientific">Carnegiea gigantea</name>
    <dbReference type="NCBI Taxonomy" id="171969"/>
    <lineage>
        <taxon>Eukaryota</taxon>
        <taxon>Viridiplantae</taxon>
        <taxon>Streptophyta</taxon>
        <taxon>Embryophyta</taxon>
        <taxon>Tracheophyta</taxon>
        <taxon>Spermatophyta</taxon>
        <taxon>Magnoliopsida</taxon>
        <taxon>eudicotyledons</taxon>
        <taxon>Gunneridae</taxon>
        <taxon>Pentapetalae</taxon>
        <taxon>Caryophyllales</taxon>
        <taxon>Cactineae</taxon>
        <taxon>Cactaceae</taxon>
        <taxon>Cactoideae</taxon>
        <taxon>Echinocereeae</taxon>
        <taxon>Carnegiea</taxon>
    </lineage>
</organism>
<evidence type="ECO:0000313" key="3">
    <source>
        <dbReference type="Proteomes" id="UP001153076"/>
    </source>
</evidence>
<comment type="caution">
    <text evidence="2">The sequence shown here is derived from an EMBL/GenBank/DDBJ whole genome shotgun (WGS) entry which is preliminary data.</text>
</comment>
<accession>A0A9Q1QAM3</accession>
<dbReference type="Proteomes" id="UP001153076">
    <property type="component" value="Unassembled WGS sequence"/>
</dbReference>
<feature type="region of interest" description="Disordered" evidence="1">
    <location>
        <begin position="98"/>
        <end position="119"/>
    </location>
</feature>
<reference evidence="2" key="1">
    <citation type="submission" date="2022-04" db="EMBL/GenBank/DDBJ databases">
        <title>Carnegiea gigantea Genome sequencing and assembly v2.</title>
        <authorList>
            <person name="Copetti D."/>
            <person name="Sanderson M.J."/>
            <person name="Burquez A."/>
            <person name="Wojciechowski M.F."/>
        </authorList>
    </citation>
    <scope>NUCLEOTIDE SEQUENCE</scope>
    <source>
        <strain evidence="2">SGP5-SGP5p</strain>
        <tissue evidence="2">Aerial part</tissue>
    </source>
</reference>
<gene>
    <name evidence="2" type="ORF">Cgig2_025035</name>
</gene>
<sequence>MISIQDISIDKYQSIDLFRDVRSSAMENEVKLPKFPSFRWHSSGRENQKWPLTTDADWVSLASRWAKMKKNVVIPLYIIELLEASSWQKVVESLDSDVEENLGQADDEDSDHNDNKDKHDTQLRMTLGHGSIHDDVGENLLIVNKTAKLLVQGHLSLMNLMLALSPLDLSFFIKTERVHT</sequence>
<name>A0A9Q1QAM3_9CARY</name>
<evidence type="ECO:0000256" key="1">
    <source>
        <dbReference type="SAM" id="MobiDB-lite"/>
    </source>
</evidence>
<protein>
    <submittedName>
        <fullName evidence="2">Uncharacterized protein</fullName>
    </submittedName>
</protein>
<dbReference type="EMBL" id="JAKOGI010000464">
    <property type="protein sequence ID" value="KAJ8434609.1"/>
    <property type="molecule type" value="Genomic_DNA"/>
</dbReference>
<proteinExistence type="predicted"/>